<gene>
    <name evidence="1" type="ORF">V6N12_038189</name>
</gene>
<sequence length="82" mass="9258">MLSIFKWTNVAIGCDGRSQTIFHLVKVLGFKRKNIRIIASFDDYEEALSSGSIEAVFLLTLYAKVFLAKHCADFTEIRNATI</sequence>
<name>A0ABR2BX23_9ROSI</name>
<proteinExistence type="predicted"/>
<dbReference type="Proteomes" id="UP001472677">
    <property type="component" value="Unassembled WGS sequence"/>
</dbReference>
<evidence type="ECO:0000313" key="1">
    <source>
        <dbReference type="EMBL" id="KAK8511587.1"/>
    </source>
</evidence>
<keyword evidence="2" id="KW-1185">Reference proteome</keyword>
<comment type="caution">
    <text evidence="1">The sequence shown here is derived from an EMBL/GenBank/DDBJ whole genome shotgun (WGS) entry which is preliminary data.</text>
</comment>
<dbReference type="EMBL" id="JBBPBM010000078">
    <property type="protein sequence ID" value="KAK8511587.1"/>
    <property type="molecule type" value="Genomic_DNA"/>
</dbReference>
<evidence type="ECO:0000313" key="2">
    <source>
        <dbReference type="Proteomes" id="UP001472677"/>
    </source>
</evidence>
<reference evidence="1 2" key="1">
    <citation type="journal article" date="2024" name="G3 (Bethesda)">
        <title>Genome assembly of Hibiscus sabdariffa L. provides insights into metabolisms of medicinal natural products.</title>
        <authorList>
            <person name="Kim T."/>
        </authorList>
    </citation>
    <scope>NUCLEOTIDE SEQUENCE [LARGE SCALE GENOMIC DNA]</scope>
    <source>
        <strain evidence="1">TK-2024</strain>
        <tissue evidence="1">Old leaves</tissue>
    </source>
</reference>
<protein>
    <submittedName>
        <fullName evidence="1">Uncharacterized protein</fullName>
    </submittedName>
</protein>
<organism evidence="1 2">
    <name type="scientific">Hibiscus sabdariffa</name>
    <name type="common">roselle</name>
    <dbReference type="NCBI Taxonomy" id="183260"/>
    <lineage>
        <taxon>Eukaryota</taxon>
        <taxon>Viridiplantae</taxon>
        <taxon>Streptophyta</taxon>
        <taxon>Embryophyta</taxon>
        <taxon>Tracheophyta</taxon>
        <taxon>Spermatophyta</taxon>
        <taxon>Magnoliopsida</taxon>
        <taxon>eudicotyledons</taxon>
        <taxon>Gunneridae</taxon>
        <taxon>Pentapetalae</taxon>
        <taxon>rosids</taxon>
        <taxon>malvids</taxon>
        <taxon>Malvales</taxon>
        <taxon>Malvaceae</taxon>
        <taxon>Malvoideae</taxon>
        <taxon>Hibiscus</taxon>
    </lineage>
</organism>
<accession>A0ABR2BX23</accession>